<dbReference type="EMBL" id="CAUYUJ010020090">
    <property type="protein sequence ID" value="CAK0895800.1"/>
    <property type="molecule type" value="Genomic_DNA"/>
</dbReference>
<proteinExistence type="predicted"/>
<name>A0ABN9X8K6_9DINO</name>
<sequence length="188" mass="19949">AAHRTALGRTNRHAISTGAIPTAVPVAMPALPSRGLFGGMFQQPEYGAPPVAHFGQAAQGHAEPVLVPAGFAPAPVRVLPPSPAFSRAHATPDMAFSPEAPGPVRALGGHSGWVVEEVIDFEDVQEFYGEDLEFPDCAVHPAISEECGVPRIRECLRDGLAEARCLPGGLLGRCYEMCTVWEDVEEES</sequence>
<evidence type="ECO:0000313" key="2">
    <source>
        <dbReference type="Proteomes" id="UP001189429"/>
    </source>
</evidence>
<reference evidence="1" key="1">
    <citation type="submission" date="2023-10" db="EMBL/GenBank/DDBJ databases">
        <authorList>
            <person name="Chen Y."/>
            <person name="Shah S."/>
            <person name="Dougan E. K."/>
            <person name="Thang M."/>
            <person name="Chan C."/>
        </authorList>
    </citation>
    <scope>NUCLEOTIDE SEQUENCE [LARGE SCALE GENOMIC DNA]</scope>
</reference>
<accession>A0ABN9X8K6</accession>
<evidence type="ECO:0000313" key="1">
    <source>
        <dbReference type="EMBL" id="CAK0895800.1"/>
    </source>
</evidence>
<feature type="non-terminal residue" evidence="1">
    <location>
        <position position="1"/>
    </location>
</feature>
<comment type="caution">
    <text evidence="1">The sequence shown here is derived from an EMBL/GenBank/DDBJ whole genome shotgun (WGS) entry which is preliminary data.</text>
</comment>
<keyword evidence="2" id="KW-1185">Reference proteome</keyword>
<protein>
    <submittedName>
        <fullName evidence="1">Uncharacterized protein</fullName>
    </submittedName>
</protein>
<organism evidence="1 2">
    <name type="scientific">Prorocentrum cordatum</name>
    <dbReference type="NCBI Taxonomy" id="2364126"/>
    <lineage>
        <taxon>Eukaryota</taxon>
        <taxon>Sar</taxon>
        <taxon>Alveolata</taxon>
        <taxon>Dinophyceae</taxon>
        <taxon>Prorocentrales</taxon>
        <taxon>Prorocentraceae</taxon>
        <taxon>Prorocentrum</taxon>
    </lineage>
</organism>
<dbReference type="Proteomes" id="UP001189429">
    <property type="component" value="Unassembled WGS sequence"/>
</dbReference>
<gene>
    <name evidence="1" type="ORF">PCOR1329_LOCUS74438</name>
</gene>